<feature type="transmembrane region" description="Helical" evidence="5">
    <location>
        <begin position="75"/>
        <end position="99"/>
    </location>
</feature>
<keyword evidence="8" id="KW-1185">Reference proteome</keyword>
<evidence type="ECO:0000313" key="7">
    <source>
        <dbReference type="EMBL" id="KPV72677.1"/>
    </source>
</evidence>
<evidence type="ECO:0000256" key="3">
    <source>
        <dbReference type="ARBA" id="ARBA00047591"/>
    </source>
</evidence>
<protein>
    <recommendedName>
        <fullName evidence="6">Fungal lipase-type domain-containing protein</fullName>
    </recommendedName>
</protein>
<dbReference type="Proteomes" id="UP000053890">
    <property type="component" value="Unassembled WGS sequence"/>
</dbReference>
<dbReference type="GeneID" id="28975288"/>
<keyword evidence="5" id="KW-0812">Transmembrane</keyword>
<evidence type="ECO:0000256" key="2">
    <source>
        <dbReference type="ARBA" id="ARBA00043996"/>
    </source>
</evidence>
<dbReference type="InterPro" id="IPR002921">
    <property type="entry name" value="Fungal_lipase-type"/>
</dbReference>
<proteinExistence type="inferred from homology"/>
<organism evidence="7 8">
    <name type="scientific">Rhodotorula graminis (strain WP1)</name>
    <dbReference type="NCBI Taxonomy" id="578459"/>
    <lineage>
        <taxon>Eukaryota</taxon>
        <taxon>Fungi</taxon>
        <taxon>Dikarya</taxon>
        <taxon>Basidiomycota</taxon>
        <taxon>Pucciniomycotina</taxon>
        <taxon>Microbotryomycetes</taxon>
        <taxon>Sporidiobolales</taxon>
        <taxon>Sporidiobolaceae</taxon>
        <taxon>Rhodotorula</taxon>
    </lineage>
</organism>
<evidence type="ECO:0000313" key="8">
    <source>
        <dbReference type="Proteomes" id="UP000053890"/>
    </source>
</evidence>
<reference evidence="7 8" key="1">
    <citation type="journal article" date="2015" name="Front. Microbiol.">
        <title>Genome sequence of the plant growth promoting endophytic yeast Rhodotorula graminis WP1.</title>
        <authorList>
            <person name="Firrincieli A."/>
            <person name="Otillar R."/>
            <person name="Salamov A."/>
            <person name="Schmutz J."/>
            <person name="Khan Z."/>
            <person name="Redman R.S."/>
            <person name="Fleck N.D."/>
            <person name="Lindquist E."/>
            <person name="Grigoriev I.V."/>
            <person name="Doty S.L."/>
        </authorList>
    </citation>
    <scope>NUCLEOTIDE SEQUENCE [LARGE SCALE GENOMIC DNA]</scope>
    <source>
        <strain evidence="7 8">WP1</strain>
    </source>
</reference>
<evidence type="ECO:0000259" key="6">
    <source>
        <dbReference type="Pfam" id="PF01764"/>
    </source>
</evidence>
<evidence type="ECO:0000256" key="1">
    <source>
        <dbReference type="ARBA" id="ARBA00023157"/>
    </source>
</evidence>
<keyword evidence="1" id="KW-1015">Disulfide bond</keyword>
<dbReference type="PANTHER" id="PTHR45856:SF24">
    <property type="entry name" value="FUNGAL LIPASE-LIKE DOMAIN-CONTAINING PROTEIN"/>
    <property type="match status" value="1"/>
</dbReference>
<dbReference type="InterPro" id="IPR029058">
    <property type="entry name" value="AB_hydrolase_fold"/>
</dbReference>
<keyword evidence="5" id="KW-1133">Transmembrane helix</keyword>
<dbReference type="Pfam" id="PF01764">
    <property type="entry name" value="Lipase_3"/>
    <property type="match status" value="1"/>
</dbReference>
<dbReference type="EMBL" id="KQ474086">
    <property type="protein sequence ID" value="KPV72677.1"/>
    <property type="molecule type" value="Genomic_DNA"/>
</dbReference>
<keyword evidence="5" id="KW-0472">Membrane</keyword>
<dbReference type="STRING" id="578459.A0A0N8PZL7"/>
<feature type="transmembrane region" description="Helical" evidence="5">
    <location>
        <begin position="35"/>
        <end position="55"/>
    </location>
</feature>
<comment type="catalytic activity">
    <reaction evidence="4">
        <text>a monoacylglycerol + H2O = glycerol + a fatty acid + H(+)</text>
        <dbReference type="Rhea" id="RHEA:15245"/>
        <dbReference type="ChEBI" id="CHEBI:15377"/>
        <dbReference type="ChEBI" id="CHEBI:15378"/>
        <dbReference type="ChEBI" id="CHEBI:17408"/>
        <dbReference type="ChEBI" id="CHEBI:17754"/>
        <dbReference type="ChEBI" id="CHEBI:28868"/>
    </reaction>
</comment>
<dbReference type="RefSeq" id="XP_018268726.1">
    <property type="nucleotide sequence ID" value="XM_018414840.1"/>
</dbReference>
<comment type="similarity">
    <text evidence="2">Belongs to the AB hydrolase superfamily. Lipase family. Class 3 subfamily.</text>
</comment>
<dbReference type="AlphaFoldDB" id="A0A0N8PZL7"/>
<dbReference type="OrthoDB" id="2520028at2759"/>
<feature type="domain" description="Fungal lipase-type" evidence="6">
    <location>
        <begin position="277"/>
        <end position="377"/>
    </location>
</feature>
<accession>A0A0N8PZL7</accession>
<dbReference type="SUPFAM" id="SSF53474">
    <property type="entry name" value="alpha/beta-Hydrolases"/>
    <property type="match status" value="1"/>
</dbReference>
<dbReference type="Gene3D" id="3.40.50.1820">
    <property type="entry name" value="alpha/beta hydrolase"/>
    <property type="match status" value="1"/>
</dbReference>
<name>A0A0N8PZL7_RHOGW</name>
<evidence type="ECO:0000256" key="5">
    <source>
        <dbReference type="SAM" id="Phobius"/>
    </source>
</evidence>
<sequence length="393" mass="42879">MDDPQANRALKAPILSHVQELYSFAKYRKTPFERLSASCPVQAVVSAILFVVYGLKSIIWDVVLSPSTYLSDPLQSLAILVFYPLGGTVIFLLSLVFALGRIGGYGDSLIDYVSDRWAKGYSIVNWANPDIFTQLAPSVDEAQPYLDGSKPTTDYQDWPLDPTAPGRESALVRTIPLPLVRAFLAFNALVYERKDQLVVQAKEVVATAYEAFGGTSDAFYEQLENAAQMLVLSKSRIAAEVALYGLRFEGVSDLNSVAGSFAGLFFSKPGSLKPFIVLAFKGTGPTAFAEWLTDCTLDRTSVTSVLGGGGAHTGFFESLFRSPRRDYESNGYDTILRALKQVAKALKPGDKTKVQLWVTGHSLGGAYAELAYMRLLASPADLGPDLELRDCYT</sequence>
<dbReference type="InterPro" id="IPR051218">
    <property type="entry name" value="Sec_MonoDiacylglyc_Lipase"/>
</dbReference>
<dbReference type="GO" id="GO:0006629">
    <property type="term" value="P:lipid metabolic process"/>
    <property type="evidence" value="ECO:0007669"/>
    <property type="project" value="InterPro"/>
</dbReference>
<dbReference type="PANTHER" id="PTHR45856">
    <property type="entry name" value="ALPHA/BETA-HYDROLASES SUPERFAMILY PROTEIN"/>
    <property type="match status" value="1"/>
</dbReference>
<comment type="catalytic activity">
    <reaction evidence="3">
        <text>a diacylglycerol + H2O = a monoacylglycerol + a fatty acid + H(+)</text>
        <dbReference type="Rhea" id="RHEA:32731"/>
        <dbReference type="ChEBI" id="CHEBI:15377"/>
        <dbReference type="ChEBI" id="CHEBI:15378"/>
        <dbReference type="ChEBI" id="CHEBI:17408"/>
        <dbReference type="ChEBI" id="CHEBI:18035"/>
        <dbReference type="ChEBI" id="CHEBI:28868"/>
    </reaction>
</comment>
<evidence type="ECO:0000256" key="4">
    <source>
        <dbReference type="ARBA" id="ARBA00048461"/>
    </source>
</evidence>
<dbReference type="OMA" id="DYESNGY"/>
<gene>
    <name evidence="7" type="ORF">RHOBADRAFT_46721</name>
</gene>